<feature type="compositionally biased region" description="Polar residues" evidence="1">
    <location>
        <begin position="250"/>
        <end position="263"/>
    </location>
</feature>
<feature type="region of interest" description="Disordered" evidence="1">
    <location>
        <begin position="250"/>
        <end position="343"/>
    </location>
</feature>
<dbReference type="Gene3D" id="3.40.50.620">
    <property type="entry name" value="HUPs"/>
    <property type="match status" value="1"/>
</dbReference>
<feature type="domain" description="Cytidyltransferase-like" evidence="2">
    <location>
        <begin position="17"/>
        <end position="201"/>
    </location>
</feature>
<dbReference type="Pfam" id="PF01467">
    <property type="entry name" value="CTP_transf_like"/>
    <property type="match status" value="1"/>
</dbReference>
<feature type="compositionally biased region" description="Basic and acidic residues" evidence="1">
    <location>
        <begin position="506"/>
        <end position="516"/>
    </location>
</feature>
<feature type="compositionally biased region" description="Low complexity" evidence="1">
    <location>
        <begin position="303"/>
        <end position="314"/>
    </location>
</feature>
<dbReference type="Proteomes" id="UP001303046">
    <property type="component" value="Unassembled WGS sequence"/>
</dbReference>
<dbReference type="InterPro" id="IPR004821">
    <property type="entry name" value="Cyt_trans-like"/>
</dbReference>
<dbReference type="EMBL" id="JAVFWL010000001">
    <property type="protein sequence ID" value="KAK6730675.1"/>
    <property type="molecule type" value="Genomic_DNA"/>
</dbReference>
<name>A0ABR1BXP5_NECAM</name>
<dbReference type="InterPro" id="IPR014729">
    <property type="entry name" value="Rossmann-like_a/b/a_fold"/>
</dbReference>
<evidence type="ECO:0000256" key="1">
    <source>
        <dbReference type="SAM" id="MobiDB-lite"/>
    </source>
</evidence>
<dbReference type="InterPro" id="IPR051182">
    <property type="entry name" value="Euk_NMN_adenylyltrnsfrase"/>
</dbReference>
<evidence type="ECO:0000259" key="2">
    <source>
        <dbReference type="Pfam" id="PF01467"/>
    </source>
</evidence>
<protein>
    <recommendedName>
        <fullName evidence="2">Cytidyltransferase-like domain-containing protein</fullName>
    </recommendedName>
</protein>
<feature type="compositionally biased region" description="Basic and acidic residues" evidence="1">
    <location>
        <begin position="402"/>
        <end position="414"/>
    </location>
</feature>
<gene>
    <name evidence="3" type="primary">Necator_chrI.g3388</name>
    <name evidence="3" type="ORF">RB195_007259</name>
</gene>
<dbReference type="PANTHER" id="PTHR12039:SF0">
    <property type="entry name" value="NICOTINAMIDE-NUCLEOTIDE ADENYLYLTRANSFERASE"/>
    <property type="match status" value="1"/>
</dbReference>
<feature type="region of interest" description="Disordered" evidence="1">
    <location>
        <begin position="506"/>
        <end position="555"/>
    </location>
</feature>
<feature type="region of interest" description="Disordered" evidence="1">
    <location>
        <begin position="568"/>
        <end position="617"/>
    </location>
</feature>
<evidence type="ECO:0000313" key="4">
    <source>
        <dbReference type="Proteomes" id="UP001303046"/>
    </source>
</evidence>
<proteinExistence type="predicted"/>
<comment type="caution">
    <text evidence="3">The sequence shown here is derived from an EMBL/GenBank/DDBJ whole genome shotgun (WGS) entry which is preliminary data.</text>
</comment>
<sequence length="694" mass="77752">MVSDPSTSLNGCRVALLTCGQFDPPSYAHLRMFERARDFLVRTMGCKVVEGIMSVAGDSPSTRTSAKHRLRMVETAVRKNFWIRAGDYECNQRTPIRQIAVLRHYQKKISHKHDEPIRMMYVCGSEVLDELVAVQSDGGCLWTRAEIKELLQKHGLIVLKRGRTHPSQTIYLTDVLRQYQKNIYVIEDETFPNDLRCSRIRTALRRGESVKYCLDDDVIEYINDHNLYQTNSDSDTDQCASGISTSSAPNLLCNSTSKSSGKTQGDDKTVPPEPPQRSSSEALNEKYKKLSIPSAEWRTPPTSQSSSSASCSSRETSEQRHLPQKSQSARDPPSNDRYTVKWSDTTTEIPVKSNSEHQLHRSDYASITKKEKKEINTNHTVIGTSGNCRTAAPTFKPCSQNVEKRKEPTMEVDTRMNGIPPELPKTAFMKPILSQPQPAADSPLFNGKSTDCGEIPNCVISTVTSEAKGTLRTLADSPTYDNVTLDDLLAASTSWAEYLHKESERIEGMKNDDNKESMVPNDPPPSKEPPPKEERKKRGWFFNRSKSLKDLKPQPEDEALVRICATDRREQTETSPEILWRRINQNPAKDRWSDLPPSPRQCPRHPGRGGGGQADTARKDYKSIRFGLTKSAENVYSTTSARPTVNGRVPAVGQVPAAEITMSQSHCEGVTTPDDGVTLRFRRYKLTSTPETTV</sequence>
<evidence type="ECO:0000313" key="3">
    <source>
        <dbReference type="EMBL" id="KAK6730675.1"/>
    </source>
</evidence>
<dbReference type="PANTHER" id="PTHR12039">
    <property type="entry name" value="NICOTINAMIDE MONONUCLEOTIDE ADENYLYLTRANSFERASE"/>
    <property type="match status" value="1"/>
</dbReference>
<keyword evidence="4" id="KW-1185">Reference proteome</keyword>
<feature type="region of interest" description="Disordered" evidence="1">
    <location>
        <begin position="402"/>
        <end position="421"/>
    </location>
</feature>
<dbReference type="SUPFAM" id="SSF52374">
    <property type="entry name" value="Nucleotidylyl transferase"/>
    <property type="match status" value="1"/>
</dbReference>
<accession>A0ABR1BXP5</accession>
<reference evidence="3 4" key="1">
    <citation type="submission" date="2023-08" db="EMBL/GenBank/DDBJ databases">
        <title>A Necator americanus chromosomal reference genome.</title>
        <authorList>
            <person name="Ilik V."/>
            <person name="Petrzelkova K.J."/>
            <person name="Pardy F."/>
            <person name="Fuh T."/>
            <person name="Niatou-Singa F.S."/>
            <person name="Gouil Q."/>
            <person name="Baker L."/>
            <person name="Ritchie M.E."/>
            <person name="Jex A.R."/>
            <person name="Gazzola D."/>
            <person name="Li H."/>
            <person name="Toshio Fujiwara R."/>
            <person name="Zhan B."/>
            <person name="Aroian R.V."/>
            <person name="Pafco B."/>
            <person name="Schwarz E.M."/>
        </authorList>
    </citation>
    <scope>NUCLEOTIDE SEQUENCE [LARGE SCALE GENOMIC DNA]</scope>
    <source>
        <strain evidence="3 4">Aroian</strain>
        <tissue evidence="3">Whole animal</tissue>
    </source>
</reference>
<organism evidence="3 4">
    <name type="scientific">Necator americanus</name>
    <name type="common">Human hookworm</name>
    <dbReference type="NCBI Taxonomy" id="51031"/>
    <lineage>
        <taxon>Eukaryota</taxon>
        <taxon>Metazoa</taxon>
        <taxon>Ecdysozoa</taxon>
        <taxon>Nematoda</taxon>
        <taxon>Chromadorea</taxon>
        <taxon>Rhabditida</taxon>
        <taxon>Rhabditina</taxon>
        <taxon>Rhabditomorpha</taxon>
        <taxon>Strongyloidea</taxon>
        <taxon>Ancylostomatidae</taxon>
        <taxon>Bunostominae</taxon>
        <taxon>Necator</taxon>
    </lineage>
</organism>